<dbReference type="EMBL" id="JAAATY010000012">
    <property type="protein sequence ID" value="NRN66891.1"/>
    <property type="molecule type" value="Genomic_DNA"/>
</dbReference>
<evidence type="ECO:0000313" key="11">
    <source>
        <dbReference type="Proteomes" id="UP000763557"/>
    </source>
</evidence>
<keyword evidence="2 7" id="KW-0812">Transmembrane</keyword>
<dbReference type="SUPFAM" id="SSF52540">
    <property type="entry name" value="P-loop containing nucleoside triphosphate hydrolases"/>
    <property type="match status" value="1"/>
</dbReference>
<feature type="transmembrane region" description="Helical" evidence="7">
    <location>
        <begin position="176"/>
        <end position="193"/>
    </location>
</feature>
<feature type="domain" description="ABC transmembrane type-1" evidence="9">
    <location>
        <begin position="44"/>
        <end position="325"/>
    </location>
</feature>
<comment type="subcellular location">
    <subcellularLocation>
        <location evidence="1">Cell membrane</location>
        <topology evidence="1">Multi-pass membrane protein</topology>
    </subcellularLocation>
</comment>
<name>A0ABX2F6C1_9PSEU</name>
<dbReference type="PROSITE" id="PS50893">
    <property type="entry name" value="ABC_TRANSPORTER_2"/>
    <property type="match status" value="1"/>
</dbReference>
<feature type="transmembrane region" description="Helical" evidence="7">
    <location>
        <begin position="151"/>
        <end position="170"/>
    </location>
</feature>
<sequence>MNGTDRIMRGAINAASTPKGLRKGTVRRVFEFARPLRRRLMVFLLLTVVAAVLLLITPLLAGHIVDTIVGNGNATVVIWLAVTIAVVAVASAVIGLAERWQSANIGEALIYDLRRAVYEHVQRMPVAFFSRTRTGALVSRLNTDVIGAQKAFTSTLSSVVTNIIQLVLTLAVMMTLSWQVTALSLVLLPIFIVPTRKLGRRMAALQREAADHNATMTTQMTERFSAPGATLVKLFGRPAVEADEFGRRAGRVRDIGVRTAMLTRWFLTSLTLVSALAQALVYGVGGYLALSGELAAGTIVTLALLLTRLYTPLTQLASVRVDVMTALVSFERVFEVLDLPPMITEKPGAVAVPEGDVSVEFDDVRFSYPAASDVSLASLEEVTSFDQHGGEEVLHGITFRARPGEMVALVGSSGAGKSTIAGLVPRLYDVDSGAVRLSGVDVRDIRFRSLRSAVGVVTQDGHLFHDTIRANLTYARLGATEPELWDALRRARLADLVRRMPDGLETVVGERGYRLSGGERQRLTIARLLLAQPRVVILDEATAHLDSASEAAVQEALADALTGRTAIVIAHRLSTVRAADQILVVEGGRIAERGTHESLLAKNGRYARLHRTQFAERVTAA</sequence>
<feature type="transmembrane region" description="Helical" evidence="7">
    <location>
        <begin position="40"/>
        <end position="64"/>
    </location>
</feature>
<dbReference type="PROSITE" id="PS00211">
    <property type="entry name" value="ABC_TRANSPORTER_1"/>
    <property type="match status" value="1"/>
</dbReference>
<evidence type="ECO:0000256" key="5">
    <source>
        <dbReference type="ARBA" id="ARBA00022989"/>
    </source>
</evidence>
<keyword evidence="5 7" id="KW-1133">Transmembrane helix</keyword>
<comment type="caution">
    <text evidence="10">The sequence shown here is derived from an EMBL/GenBank/DDBJ whole genome shotgun (WGS) entry which is preliminary data.</text>
</comment>
<evidence type="ECO:0000313" key="10">
    <source>
        <dbReference type="EMBL" id="NRN66891.1"/>
    </source>
</evidence>
<dbReference type="Gene3D" id="3.40.50.300">
    <property type="entry name" value="P-loop containing nucleotide triphosphate hydrolases"/>
    <property type="match status" value="1"/>
</dbReference>
<evidence type="ECO:0000256" key="4">
    <source>
        <dbReference type="ARBA" id="ARBA00022840"/>
    </source>
</evidence>
<dbReference type="Pfam" id="PF00005">
    <property type="entry name" value="ABC_tran"/>
    <property type="match status" value="1"/>
</dbReference>
<proteinExistence type="predicted"/>
<dbReference type="SUPFAM" id="SSF90123">
    <property type="entry name" value="ABC transporter transmembrane region"/>
    <property type="match status" value="1"/>
</dbReference>
<evidence type="ECO:0000256" key="1">
    <source>
        <dbReference type="ARBA" id="ARBA00004651"/>
    </source>
</evidence>
<feature type="transmembrane region" description="Helical" evidence="7">
    <location>
        <begin position="265"/>
        <end position="288"/>
    </location>
</feature>
<evidence type="ECO:0000259" key="8">
    <source>
        <dbReference type="PROSITE" id="PS50893"/>
    </source>
</evidence>
<dbReference type="PANTHER" id="PTHR43394">
    <property type="entry name" value="ATP-DEPENDENT PERMEASE MDL1, MITOCHONDRIAL"/>
    <property type="match status" value="1"/>
</dbReference>
<protein>
    <submittedName>
        <fullName evidence="10">Fused ATPase and permease components of ABC-type multidrug transport system</fullName>
    </submittedName>
</protein>
<evidence type="ECO:0000256" key="6">
    <source>
        <dbReference type="ARBA" id="ARBA00023136"/>
    </source>
</evidence>
<dbReference type="CDD" id="cd18550">
    <property type="entry name" value="ABC_6TM_exporter_like"/>
    <property type="match status" value="1"/>
</dbReference>
<dbReference type="RefSeq" id="WP_173133734.1">
    <property type="nucleotide sequence ID" value="NZ_CBCSGW010000001.1"/>
</dbReference>
<dbReference type="SMART" id="SM00382">
    <property type="entry name" value="AAA"/>
    <property type="match status" value="1"/>
</dbReference>
<dbReference type="InterPro" id="IPR003593">
    <property type="entry name" value="AAA+_ATPase"/>
</dbReference>
<feature type="domain" description="ABC transporter" evidence="8">
    <location>
        <begin position="377"/>
        <end position="612"/>
    </location>
</feature>
<dbReference type="PROSITE" id="PS50929">
    <property type="entry name" value="ABC_TM1F"/>
    <property type="match status" value="1"/>
</dbReference>
<evidence type="ECO:0000256" key="3">
    <source>
        <dbReference type="ARBA" id="ARBA00022741"/>
    </source>
</evidence>
<dbReference type="InterPro" id="IPR017871">
    <property type="entry name" value="ABC_transporter-like_CS"/>
</dbReference>
<reference evidence="10 11" key="1">
    <citation type="submission" date="2020-01" db="EMBL/GenBank/DDBJ databases">
        <title>Kibdelosporangium persica a novel Actinomycetes from a hot desert in Iran.</title>
        <authorList>
            <person name="Safaei N."/>
            <person name="Zaburannyi N."/>
            <person name="Mueller R."/>
            <person name="Wink J."/>
        </authorList>
    </citation>
    <scope>NUCLEOTIDE SEQUENCE [LARGE SCALE GENOMIC DNA]</scope>
    <source>
        <strain evidence="10 11">4NS15</strain>
    </source>
</reference>
<keyword evidence="3" id="KW-0547">Nucleotide-binding</keyword>
<dbReference type="InterPro" id="IPR039421">
    <property type="entry name" value="Type_1_exporter"/>
</dbReference>
<dbReference type="Pfam" id="PF00664">
    <property type="entry name" value="ABC_membrane"/>
    <property type="match status" value="1"/>
</dbReference>
<evidence type="ECO:0000259" key="9">
    <source>
        <dbReference type="PROSITE" id="PS50929"/>
    </source>
</evidence>
<gene>
    <name evidence="10" type="ORF">GC106_41240</name>
</gene>
<dbReference type="InterPro" id="IPR011527">
    <property type="entry name" value="ABC1_TM_dom"/>
</dbReference>
<dbReference type="InterPro" id="IPR036640">
    <property type="entry name" value="ABC1_TM_sf"/>
</dbReference>
<dbReference type="Proteomes" id="UP000763557">
    <property type="component" value="Unassembled WGS sequence"/>
</dbReference>
<dbReference type="InterPro" id="IPR003439">
    <property type="entry name" value="ABC_transporter-like_ATP-bd"/>
</dbReference>
<keyword evidence="6 7" id="KW-0472">Membrane</keyword>
<keyword evidence="11" id="KW-1185">Reference proteome</keyword>
<dbReference type="Gene3D" id="1.20.1560.10">
    <property type="entry name" value="ABC transporter type 1, transmembrane domain"/>
    <property type="match status" value="1"/>
</dbReference>
<evidence type="ECO:0000256" key="7">
    <source>
        <dbReference type="SAM" id="Phobius"/>
    </source>
</evidence>
<organism evidence="10 11">
    <name type="scientific">Kibdelosporangium persicum</name>
    <dbReference type="NCBI Taxonomy" id="2698649"/>
    <lineage>
        <taxon>Bacteria</taxon>
        <taxon>Bacillati</taxon>
        <taxon>Actinomycetota</taxon>
        <taxon>Actinomycetes</taxon>
        <taxon>Pseudonocardiales</taxon>
        <taxon>Pseudonocardiaceae</taxon>
        <taxon>Kibdelosporangium</taxon>
    </lineage>
</organism>
<evidence type="ECO:0000256" key="2">
    <source>
        <dbReference type="ARBA" id="ARBA00022692"/>
    </source>
</evidence>
<accession>A0ABX2F6C1</accession>
<keyword evidence="4" id="KW-0067">ATP-binding</keyword>
<feature type="transmembrane region" description="Helical" evidence="7">
    <location>
        <begin position="76"/>
        <end position="97"/>
    </location>
</feature>
<dbReference type="InterPro" id="IPR027417">
    <property type="entry name" value="P-loop_NTPase"/>
</dbReference>
<dbReference type="PANTHER" id="PTHR43394:SF1">
    <property type="entry name" value="ATP-BINDING CASSETTE SUB-FAMILY B MEMBER 10, MITOCHONDRIAL"/>
    <property type="match status" value="1"/>
</dbReference>